<accession>A0A182IEZ4</accession>
<dbReference type="EnsemblMetazoa" id="AARA014069-RA">
    <property type="protein sequence ID" value="AARA014069-PA"/>
    <property type="gene ID" value="AARA014069"/>
</dbReference>
<organism evidence="1 2">
    <name type="scientific">Anopheles arabiensis</name>
    <name type="common">Mosquito</name>
    <dbReference type="NCBI Taxonomy" id="7173"/>
    <lineage>
        <taxon>Eukaryota</taxon>
        <taxon>Metazoa</taxon>
        <taxon>Ecdysozoa</taxon>
        <taxon>Arthropoda</taxon>
        <taxon>Hexapoda</taxon>
        <taxon>Insecta</taxon>
        <taxon>Pterygota</taxon>
        <taxon>Neoptera</taxon>
        <taxon>Endopterygota</taxon>
        <taxon>Diptera</taxon>
        <taxon>Nematocera</taxon>
        <taxon>Culicoidea</taxon>
        <taxon>Culicidae</taxon>
        <taxon>Anophelinae</taxon>
        <taxon>Anopheles</taxon>
    </lineage>
</organism>
<evidence type="ECO:0000313" key="1">
    <source>
        <dbReference type="EnsemblMetazoa" id="AARA014069-PA"/>
    </source>
</evidence>
<evidence type="ECO:0000313" key="2">
    <source>
        <dbReference type="Proteomes" id="UP000075840"/>
    </source>
</evidence>
<dbReference type="EMBL" id="APCN01002372">
    <property type="status" value="NOT_ANNOTATED_CDS"/>
    <property type="molecule type" value="Genomic_DNA"/>
</dbReference>
<dbReference type="VEuPathDB" id="VectorBase:AARA014069"/>
<sequence length="35" mass="4389">MERGPYMNRCDYVKERMEGFWIYIIFIQIMLICLI</sequence>
<proteinExistence type="predicted"/>
<keyword evidence="2" id="KW-1185">Reference proteome</keyword>
<reference evidence="1" key="1">
    <citation type="submission" date="2022-08" db="UniProtKB">
        <authorList>
            <consortium name="EnsemblMetazoa"/>
        </authorList>
    </citation>
    <scope>IDENTIFICATION</scope>
    <source>
        <strain evidence="1">Dongola</strain>
    </source>
</reference>
<dbReference type="AlphaFoldDB" id="A0A182IEZ4"/>
<dbReference type="Proteomes" id="UP000075840">
    <property type="component" value="Unassembled WGS sequence"/>
</dbReference>
<protein>
    <submittedName>
        <fullName evidence="1">Uncharacterized protein</fullName>
    </submittedName>
</protein>
<name>A0A182IEZ4_ANOAR</name>